<feature type="transmembrane region" description="Helical" evidence="2">
    <location>
        <begin position="223"/>
        <end position="247"/>
    </location>
</feature>
<protein>
    <submittedName>
        <fullName evidence="4">Uncharacterized protein</fullName>
    </submittedName>
</protein>
<dbReference type="Proteomes" id="UP000321518">
    <property type="component" value="Unassembled WGS sequence"/>
</dbReference>
<organism evidence="4 5">
    <name type="scientific">Rhodotorula toruloides</name>
    <name type="common">Yeast</name>
    <name type="synonym">Rhodosporidium toruloides</name>
    <dbReference type="NCBI Taxonomy" id="5286"/>
    <lineage>
        <taxon>Eukaryota</taxon>
        <taxon>Fungi</taxon>
        <taxon>Dikarya</taxon>
        <taxon>Basidiomycota</taxon>
        <taxon>Pucciniomycotina</taxon>
        <taxon>Microbotryomycetes</taxon>
        <taxon>Sporidiobolales</taxon>
        <taxon>Sporidiobolaceae</taxon>
        <taxon>Rhodotorula</taxon>
    </lineage>
</organism>
<evidence type="ECO:0000313" key="5">
    <source>
        <dbReference type="Proteomes" id="UP000321518"/>
    </source>
</evidence>
<accession>A0A511KNR9</accession>
<keyword evidence="2" id="KW-1133">Transmembrane helix</keyword>
<evidence type="ECO:0000256" key="1">
    <source>
        <dbReference type="SAM" id="MobiDB-lite"/>
    </source>
</evidence>
<evidence type="ECO:0000256" key="2">
    <source>
        <dbReference type="SAM" id="Phobius"/>
    </source>
</evidence>
<reference evidence="4 5" key="1">
    <citation type="submission" date="2019-07" db="EMBL/GenBank/DDBJ databases">
        <title>Rhodotorula toruloides NBRC10032 genome sequencing.</title>
        <authorList>
            <person name="Shida Y."/>
            <person name="Takaku H."/>
            <person name="Ogasawara W."/>
            <person name="Mori K."/>
        </authorList>
    </citation>
    <scope>NUCLEOTIDE SEQUENCE [LARGE SCALE GENOMIC DNA]</scope>
    <source>
        <strain evidence="4 5">NBRC10032</strain>
    </source>
</reference>
<feature type="region of interest" description="Disordered" evidence="1">
    <location>
        <begin position="268"/>
        <end position="287"/>
    </location>
</feature>
<dbReference type="OrthoDB" id="2528206at2759"/>
<proteinExistence type="predicted"/>
<comment type="caution">
    <text evidence="4">The sequence shown here is derived from an EMBL/GenBank/DDBJ whole genome shotgun (WGS) entry which is preliminary data.</text>
</comment>
<dbReference type="AlphaFoldDB" id="A0A511KNR9"/>
<feature type="chain" id="PRO_5022005151" evidence="3">
    <location>
        <begin position="26"/>
        <end position="412"/>
    </location>
</feature>
<keyword evidence="2" id="KW-0812">Transmembrane</keyword>
<sequence length="412" mass="41955">MRSTLLLPALAAVVLTGAASTLAQASNSSSSRPASVTSASSSANAPVTTSTGVKTTISLPPLYQCDFATWTCVLLLLLLWWPALPNLVVASYTAPIGPKYLGIYVTGTQNFLETYSLPSVYDNRTSGTFSWRCDLPAGLSVAAMFYVVADGATGTNGAQASTPDAVVNAGSSGSGCLGTNDPNSQANIYSLASSLDPSFSATKSNSSPTSAANAGGGGGGTNIGAIVGGVVGGIVGIAMIALLLVYLKRKHDAQANDAYSLYSGRSEKRGSFHQPRYGEGPASTGGLTAPPPGTYYATDDQGNLHLVMGYPPTEGEPTYVPPPEPAMSEAPISPAPLRTAPVGTLPEPMDESAPSKPTSAVGASASPVRGATPPASPAPTSHPFTPVTERNGFLTHQSLDDPSTFSPARSQR</sequence>
<feature type="compositionally biased region" description="Polar residues" evidence="1">
    <location>
        <begin position="394"/>
        <end position="412"/>
    </location>
</feature>
<keyword evidence="2" id="KW-0472">Membrane</keyword>
<feature type="region of interest" description="Disordered" evidence="1">
    <location>
        <begin position="27"/>
        <end position="49"/>
    </location>
</feature>
<feature type="signal peptide" evidence="3">
    <location>
        <begin position="1"/>
        <end position="25"/>
    </location>
</feature>
<keyword evidence="3" id="KW-0732">Signal</keyword>
<evidence type="ECO:0000256" key="3">
    <source>
        <dbReference type="SAM" id="SignalP"/>
    </source>
</evidence>
<evidence type="ECO:0000313" key="4">
    <source>
        <dbReference type="EMBL" id="GEM12028.1"/>
    </source>
</evidence>
<gene>
    <name evidence="4" type="ORF">Rt10032_c18g6045</name>
</gene>
<name>A0A511KNR9_RHOTO</name>
<dbReference type="EMBL" id="BJWK01000018">
    <property type="protein sequence ID" value="GEM12028.1"/>
    <property type="molecule type" value="Genomic_DNA"/>
</dbReference>
<feature type="region of interest" description="Disordered" evidence="1">
    <location>
        <begin position="313"/>
        <end position="412"/>
    </location>
</feature>